<dbReference type="OrthoDB" id="261597at2"/>
<evidence type="ECO:0000313" key="3">
    <source>
        <dbReference type="EMBL" id="RUL81321.1"/>
    </source>
</evidence>
<feature type="transmembrane region" description="Helical" evidence="1">
    <location>
        <begin position="59"/>
        <end position="77"/>
    </location>
</feature>
<dbReference type="PANTHER" id="PTHR34351">
    <property type="entry name" value="SLR1927 PROTEIN-RELATED"/>
    <property type="match status" value="1"/>
</dbReference>
<dbReference type="Proteomes" id="UP000280296">
    <property type="component" value="Unassembled WGS sequence"/>
</dbReference>
<keyword evidence="1" id="KW-0472">Membrane</keyword>
<accession>A0A432MCP4</accession>
<reference evidence="3 4" key="2">
    <citation type="submission" date="2019-01" db="EMBL/GenBank/DDBJ databases">
        <title>Tautonia sociabilis, a novel thermotolerant planctomycete of Isosphaeraceae family, isolated from a 4000 m deep subterranean habitat.</title>
        <authorList>
            <person name="Kovaleva O.L."/>
            <person name="Elcheninov A.G."/>
            <person name="Van Heerden E."/>
            <person name="Toshchakov S.V."/>
            <person name="Novikov A."/>
            <person name="Bonch-Osmolovskaya E.A."/>
            <person name="Kublanov I.V."/>
        </authorList>
    </citation>
    <scope>NUCLEOTIDE SEQUENCE [LARGE SCALE GENOMIC DNA]</scope>
    <source>
        <strain evidence="3 4">GM2012</strain>
    </source>
</reference>
<evidence type="ECO:0000256" key="1">
    <source>
        <dbReference type="SAM" id="Phobius"/>
    </source>
</evidence>
<keyword evidence="1" id="KW-0812">Transmembrane</keyword>
<evidence type="ECO:0000259" key="2">
    <source>
        <dbReference type="Pfam" id="PF01882"/>
    </source>
</evidence>
<protein>
    <submittedName>
        <fullName evidence="3">DUF58 domain-containing protein</fullName>
    </submittedName>
</protein>
<keyword evidence="4" id="KW-1185">Reference proteome</keyword>
<comment type="caution">
    <text evidence="3">The sequence shown here is derived from an EMBL/GenBank/DDBJ whole genome shotgun (WGS) entry which is preliminary data.</text>
</comment>
<feature type="domain" description="DUF58" evidence="2">
    <location>
        <begin position="223"/>
        <end position="354"/>
    </location>
</feature>
<keyword evidence="1" id="KW-1133">Transmembrane helix</keyword>
<evidence type="ECO:0000313" key="4">
    <source>
        <dbReference type="Proteomes" id="UP000280296"/>
    </source>
</evidence>
<name>A0A432MCP4_9BACT</name>
<dbReference type="EMBL" id="RYZH01000099">
    <property type="protein sequence ID" value="RUL81321.1"/>
    <property type="molecule type" value="Genomic_DNA"/>
</dbReference>
<dbReference type="PANTHER" id="PTHR34351:SF1">
    <property type="entry name" value="SLR1927 PROTEIN"/>
    <property type="match status" value="1"/>
</dbReference>
<organism evidence="3 4">
    <name type="scientific">Tautonia sociabilis</name>
    <dbReference type="NCBI Taxonomy" id="2080755"/>
    <lineage>
        <taxon>Bacteria</taxon>
        <taxon>Pseudomonadati</taxon>
        <taxon>Planctomycetota</taxon>
        <taxon>Planctomycetia</taxon>
        <taxon>Isosphaerales</taxon>
        <taxon>Isosphaeraceae</taxon>
        <taxon>Tautonia</taxon>
    </lineage>
</organism>
<dbReference type="RefSeq" id="WP_126728238.1">
    <property type="nucleotide sequence ID" value="NZ_RYZH01000099.1"/>
</dbReference>
<dbReference type="InterPro" id="IPR002881">
    <property type="entry name" value="DUF58"/>
</dbReference>
<feature type="transmembrane region" description="Helical" evidence="1">
    <location>
        <begin position="36"/>
        <end position="53"/>
    </location>
</feature>
<dbReference type="Pfam" id="PF01882">
    <property type="entry name" value="DUF58"/>
    <property type="match status" value="1"/>
</dbReference>
<sequence>MTTLPRGGTAPERPRSVWSRELRWARWLDPIVRHPLAVIGAATIAAVLCGLVLHPRCLALASGLATVMALGVAWPWISLRGLRGMLSFAPARGREGEPIAARLEFHNRAPWGAWGLTIRFGDESVGGSAPTGVAHVGGWRRVEVDWMFVPGCRGEHPVGGARMVTGFPFGLRQSSRALGVERPVLVWPRTFSVGPIPIEAGGDASEGTTLRDRPGDAGDLLGVRTYRRGDPLRRVHWGQTARHGELIVCECQAAAAPRVQVVLDLDPASHVGSGADGSLEWAIRVAASLLDDWIGQGADAELVVGDRSIAAKGGTVASRRAAVLDAVARLDPTGAPPLSDVLDGPACRRFARGLRVVVCTDRARVGPSGRPGEPAARFVVLASTAFDEGGTTGGTIAPSWPIRPWIAIDDPRRVPEQVRGRWKEAAHVR</sequence>
<gene>
    <name evidence="3" type="ORF">TsocGM_25270</name>
</gene>
<proteinExistence type="predicted"/>
<reference evidence="3 4" key="1">
    <citation type="submission" date="2018-12" db="EMBL/GenBank/DDBJ databases">
        <authorList>
            <person name="Toschakov S.V."/>
        </authorList>
    </citation>
    <scope>NUCLEOTIDE SEQUENCE [LARGE SCALE GENOMIC DNA]</scope>
    <source>
        <strain evidence="3 4">GM2012</strain>
    </source>
</reference>
<dbReference type="AlphaFoldDB" id="A0A432MCP4"/>